<keyword evidence="4" id="KW-0496">Mitochondrion</keyword>
<evidence type="ECO:0000256" key="2">
    <source>
        <dbReference type="ARBA" id="ARBA00007116"/>
    </source>
</evidence>
<evidence type="ECO:0000313" key="8">
    <source>
        <dbReference type="EMBL" id="KAK0177676.1"/>
    </source>
</evidence>
<comment type="subcellular location">
    <subcellularLocation>
        <location evidence="1">Mitochondrion</location>
    </subcellularLocation>
</comment>
<dbReference type="GO" id="GO:0005743">
    <property type="term" value="C:mitochondrial inner membrane"/>
    <property type="evidence" value="ECO:0007669"/>
    <property type="project" value="UniProtKB-ARBA"/>
</dbReference>
<proteinExistence type="inferred from homology"/>
<evidence type="ECO:0000256" key="6">
    <source>
        <dbReference type="ARBA" id="ARBA00069051"/>
    </source>
</evidence>
<dbReference type="InterPro" id="IPR036967">
    <property type="entry name" value="Ribosomal_uS11_sf"/>
</dbReference>
<dbReference type="PANTHER" id="PTHR12899">
    <property type="entry name" value="39S RIBOSOMAL PROTEIN L18, MITOCHONDRIAL"/>
    <property type="match status" value="1"/>
</dbReference>
<dbReference type="PANTHER" id="PTHR12899:SF3">
    <property type="entry name" value="LARGE RIBOSOMAL SUBUNIT PROTEIN UL18M"/>
    <property type="match status" value="1"/>
</dbReference>
<dbReference type="GO" id="GO:0008097">
    <property type="term" value="F:5S rRNA binding"/>
    <property type="evidence" value="ECO:0007669"/>
    <property type="project" value="TreeGrafter"/>
</dbReference>
<dbReference type="GO" id="GO:1990904">
    <property type="term" value="C:ribonucleoprotein complex"/>
    <property type="evidence" value="ECO:0007669"/>
    <property type="project" value="UniProtKB-KW"/>
</dbReference>
<dbReference type="InterPro" id="IPR005484">
    <property type="entry name" value="Ribosomal_uL18_bac/plant/anim"/>
</dbReference>
<dbReference type="CDD" id="cd00432">
    <property type="entry name" value="Ribosomal_L18_L5e"/>
    <property type="match status" value="1"/>
</dbReference>
<reference evidence="8" key="1">
    <citation type="journal article" date="2023" name="bioRxiv">
        <title>Scaffold-level genome assemblies of two parasitoid biocontrol wasps reveal the parthenogenesis mechanism and an associated novel virus.</title>
        <authorList>
            <person name="Inwood S."/>
            <person name="Skelly J."/>
            <person name="Guhlin J."/>
            <person name="Harrop T."/>
            <person name="Goldson S."/>
            <person name="Dearden P."/>
        </authorList>
    </citation>
    <scope>NUCLEOTIDE SEQUENCE</scope>
    <source>
        <strain evidence="8">Irish</strain>
        <tissue evidence="8">Whole body</tissue>
    </source>
</reference>
<dbReference type="InterPro" id="IPR057268">
    <property type="entry name" value="Ribosomal_L18"/>
</dbReference>
<sequence>MNNLITRLQLLKPLVNTKVNRLYSNAALLENCENINNRNPRNLEMLRIARKPSGFHLERCSREYWHRLIIERTSRSVTLAVEHFMNGVVVSASTKEWPIKKQLYRAQDSAAYLNLGRILAQRCLESGIIFVHNTIQSENCEKINLALTELSKGGVSLTEPPRYKNPASWDLERMEKPWEVEEK</sequence>
<comment type="similarity">
    <text evidence="2">Belongs to the universal ribosomal protein uL18 family.</text>
</comment>
<evidence type="ECO:0000256" key="5">
    <source>
        <dbReference type="ARBA" id="ARBA00023274"/>
    </source>
</evidence>
<comment type="caution">
    <text evidence="8">The sequence shown here is derived from an EMBL/GenBank/DDBJ whole genome shotgun (WGS) entry which is preliminary data.</text>
</comment>
<gene>
    <name evidence="8" type="ORF">PV328_001705</name>
</gene>
<keyword evidence="9" id="KW-1185">Reference proteome</keyword>
<keyword evidence="3" id="KW-0689">Ribosomal protein</keyword>
<evidence type="ECO:0000256" key="4">
    <source>
        <dbReference type="ARBA" id="ARBA00023128"/>
    </source>
</evidence>
<dbReference type="Proteomes" id="UP001168990">
    <property type="component" value="Unassembled WGS sequence"/>
</dbReference>
<dbReference type="GO" id="GO:0006412">
    <property type="term" value="P:translation"/>
    <property type="evidence" value="ECO:0007669"/>
    <property type="project" value="InterPro"/>
</dbReference>
<evidence type="ECO:0000313" key="9">
    <source>
        <dbReference type="Proteomes" id="UP001168990"/>
    </source>
</evidence>
<dbReference type="FunFam" id="3.30.420.80:FF:000005">
    <property type="entry name" value="39S ribosomal protein L18, mitochondrial"/>
    <property type="match status" value="1"/>
</dbReference>
<dbReference type="SUPFAM" id="SSF53137">
    <property type="entry name" value="Translational machinery components"/>
    <property type="match status" value="1"/>
</dbReference>
<reference evidence="8" key="2">
    <citation type="submission" date="2023-03" db="EMBL/GenBank/DDBJ databases">
        <authorList>
            <person name="Inwood S.N."/>
            <person name="Skelly J.G."/>
            <person name="Guhlin J."/>
            <person name="Harrop T.W.R."/>
            <person name="Goldson S.G."/>
            <person name="Dearden P.K."/>
        </authorList>
    </citation>
    <scope>NUCLEOTIDE SEQUENCE</scope>
    <source>
        <strain evidence="8">Irish</strain>
        <tissue evidence="8">Whole body</tissue>
    </source>
</reference>
<name>A0AA39FY36_9HYME</name>
<accession>A0AA39FY36</accession>
<dbReference type="Gene3D" id="3.30.420.80">
    <property type="entry name" value="Ribosomal protein S11"/>
    <property type="match status" value="1"/>
</dbReference>
<dbReference type="GO" id="GO:0005840">
    <property type="term" value="C:ribosome"/>
    <property type="evidence" value="ECO:0007669"/>
    <property type="project" value="UniProtKB-KW"/>
</dbReference>
<dbReference type="GO" id="GO:0003735">
    <property type="term" value="F:structural constituent of ribosome"/>
    <property type="evidence" value="ECO:0007669"/>
    <property type="project" value="InterPro"/>
</dbReference>
<keyword evidence="5" id="KW-0687">Ribonucleoprotein</keyword>
<dbReference type="AlphaFoldDB" id="A0AA39FY36"/>
<dbReference type="EMBL" id="JAQQBS010000001">
    <property type="protein sequence ID" value="KAK0177676.1"/>
    <property type="molecule type" value="Genomic_DNA"/>
</dbReference>
<evidence type="ECO:0000256" key="1">
    <source>
        <dbReference type="ARBA" id="ARBA00004173"/>
    </source>
</evidence>
<protein>
    <recommendedName>
        <fullName evidence="6">Large ribosomal subunit protein uL18m</fullName>
    </recommendedName>
    <alternativeName>
        <fullName evidence="7">39S ribosomal protein L18, mitochondrial</fullName>
    </alternativeName>
</protein>
<evidence type="ECO:0000256" key="3">
    <source>
        <dbReference type="ARBA" id="ARBA00022980"/>
    </source>
</evidence>
<organism evidence="8 9">
    <name type="scientific">Microctonus aethiopoides</name>
    <dbReference type="NCBI Taxonomy" id="144406"/>
    <lineage>
        <taxon>Eukaryota</taxon>
        <taxon>Metazoa</taxon>
        <taxon>Ecdysozoa</taxon>
        <taxon>Arthropoda</taxon>
        <taxon>Hexapoda</taxon>
        <taxon>Insecta</taxon>
        <taxon>Pterygota</taxon>
        <taxon>Neoptera</taxon>
        <taxon>Endopterygota</taxon>
        <taxon>Hymenoptera</taxon>
        <taxon>Apocrita</taxon>
        <taxon>Ichneumonoidea</taxon>
        <taxon>Braconidae</taxon>
        <taxon>Euphorinae</taxon>
        <taxon>Microctonus</taxon>
    </lineage>
</organism>
<evidence type="ECO:0000256" key="7">
    <source>
        <dbReference type="ARBA" id="ARBA00082661"/>
    </source>
</evidence>